<accession>A0A9W8J451</accession>
<proteinExistence type="predicted"/>
<evidence type="ECO:0000313" key="1">
    <source>
        <dbReference type="EMBL" id="KAJ2927079.1"/>
    </source>
</evidence>
<name>A0A9W8J451_9AGAR</name>
<evidence type="ECO:0000313" key="2">
    <source>
        <dbReference type="Proteomes" id="UP001140091"/>
    </source>
</evidence>
<dbReference type="EMBL" id="JANBPK010001038">
    <property type="protein sequence ID" value="KAJ2927079.1"/>
    <property type="molecule type" value="Genomic_DNA"/>
</dbReference>
<organism evidence="1 2">
    <name type="scientific">Candolleomyces eurysporus</name>
    <dbReference type="NCBI Taxonomy" id="2828524"/>
    <lineage>
        <taxon>Eukaryota</taxon>
        <taxon>Fungi</taxon>
        <taxon>Dikarya</taxon>
        <taxon>Basidiomycota</taxon>
        <taxon>Agaricomycotina</taxon>
        <taxon>Agaricomycetes</taxon>
        <taxon>Agaricomycetidae</taxon>
        <taxon>Agaricales</taxon>
        <taxon>Agaricineae</taxon>
        <taxon>Psathyrellaceae</taxon>
        <taxon>Candolleomyces</taxon>
    </lineage>
</organism>
<protein>
    <submittedName>
        <fullName evidence="1">Uncharacterized protein</fullName>
    </submittedName>
</protein>
<reference evidence="1" key="1">
    <citation type="submission" date="2022-06" db="EMBL/GenBank/DDBJ databases">
        <title>Genome Sequence of Candolleomyces eurysporus.</title>
        <authorList>
            <person name="Buettner E."/>
        </authorList>
    </citation>
    <scope>NUCLEOTIDE SEQUENCE</scope>
    <source>
        <strain evidence="1">VTCC 930004</strain>
    </source>
</reference>
<dbReference type="Proteomes" id="UP001140091">
    <property type="component" value="Unassembled WGS sequence"/>
</dbReference>
<dbReference type="OrthoDB" id="2966342at2759"/>
<keyword evidence="2" id="KW-1185">Reference proteome</keyword>
<dbReference type="AlphaFoldDB" id="A0A9W8J451"/>
<comment type="caution">
    <text evidence="1">The sequence shown here is derived from an EMBL/GenBank/DDBJ whole genome shotgun (WGS) entry which is preliminary data.</text>
</comment>
<feature type="non-terminal residue" evidence="1">
    <location>
        <position position="1"/>
    </location>
</feature>
<gene>
    <name evidence="1" type="ORF">H1R20_g10004</name>
</gene>
<sequence>MSSRALPAELSESISRTATSTPGCLTPPLENFHYPYSTADLGERRARRALQGFVQETKWCLAKVFKEWRNIMLLVLFEHVVLKDFGALDSLTKSLEKSVFDNAVLQGELVQRLDIVARNDRGSDPEGIRDLFSKISHLLTLLPQLKVVLFHNSLKADGSWLSGTGPFFSQLGLRNTRINEVD</sequence>